<dbReference type="Gene3D" id="3.40.50.720">
    <property type="entry name" value="NAD(P)-binding Rossmann-like Domain"/>
    <property type="match status" value="1"/>
</dbReference>
<keyword evidence="1" id="KW-0521">NADP</keyword>
<protein>
    <submittedName>
        <fullName evidence="4">Isoflavone reductase</fullName>
    </submittedName>
</protein>
<dbReference type="Gene3D" id="3.90.25.10">
    <property type="entry name" value="UDP-galactose 4-epimerase, domain 1"/>
    <property type="match status" value="1"/>
</dbReference>
<evidence type="ECO:0000256" key="1">
    <source>
        <dbReference type="ARBA" id="ARBA00022857"/>
    </source>
</evidence>
<dbReference type="RefSeq" id="WP_007464022.1">
    <property type="nucleotide sequence ID" value="NZ_AMZO01000006.1"/>
</dbReference>
<organism evidence="4 5">
    <name type="scientific">Photobacterium marinum</name>
    <dbReference type="NCBI Taxonomy" id="1056511"/>
    <lineage>
        <taxon>Bacteria</taxon>
        <taxon>Pseudomonadati</taxon>
        <taxon>Pseudomonadota</taxon>
        <taxon>Gammaproteobacteria</taxon>
        <taxon>Vibrionales</taxon>
        <taxon>Vibrionaceae</taxon>
        <taxon>Photobacterium</taxon>
    </lineage>
</organism>
<evidence type="ECO:0000256" key="2">
    <source>
        <dbReference type="ARBA" id="ARBA00023002"/>
    </source>
</evidence>
<dbReference type="AlphaFoldDB" id="L8JDJ7"/>
<evidence type="ECO:0000313" key="4">
    <source>
        <dbReference type="EMBL" id="ELR66921.1"/>
    </source>
</evidence>
<gene>
    <name evidence="4" type="ORF">C942_04620</name>
</gene>
<keyword evidence="5" id="KW-1185">Reference proteome</keyword>
<feature type="domain" description="NmrA-like" evidence="3">
    <location>
        <begin position="6"/>
        <end position="221"/>
    </location>
</feature>
<dbReference type="EMBL" id="AMZO01000006">
    <property type="protein sequence ID" value="ELR66921.1"/>
    <property type="molecule type" value="Genomic_DNA"/>
</dbReference>
<dbReference type="Proteomes" id="UP000011134">
    <property type="component" value="Unassembled WGS sequence"/>
</dbReference>
<accession>L8JDJ7</accession>
<dbReference type="CDD" id="cd05259">
    <property type="entry name" value="PCBER_SDR_a"/>
    <property type="match status" value="1"/>
</dbReference>
<evidence type="ECO:0000259" key="3">
    <source>
        <dbReference type="Pfam" id="PF05368"/>
    </source>
</evidence>
<dbReference type="GO" id="GO:0016491">
    <property type="term" value="F:oxidoreductase activity"/>
    <property type="evidence" value="ECO:0007669"/>
    <property type="project" value="UniProtKB-KW"/>
</dbReference>
<proteinExistence type="predicted"/>
<dbReference type="PANTHER" id="PTHR47706">
    <property type="entry name" value="NMRA-LIKE FAMILY PROTEIN"/>
    <property type="match status" value="1"/>
</dbReference>
<reference evidence="4 5" key="1">
    <citation type="submission" date="2012-12" db="EMBL/GenBank/DDBJ databases">
        <title>Genome Assembly of Photobacterium sp. AK15.</title>
        <authorList>
            <person name="Khatri I."/>
            <person name="Vaidya B."/>
            <person name="Srinivas T.N.R."/>
            <person name="Subramanian S."/>
            <person name="Pinnaka A."/>
        </authorList>
    </citation>
    <scope>NUCLEOTIDE SEQUENCE [LARGE SCALE GENOMIC DNA]</scope>
    <source>
        <strain evidence="4 5">AK15</strain>
    </source>
</reference>
<dbReference type="PATRIC" id="fig|1056511.3.peg.1449"/>
<dbReference type="OrthoDB" id="5540862at2"/>
<dbReference type="PANTHER" id="PTHR47706:SF9">
    <property type="entry name" value="NMRA-LIKE DOMAIN-CONTAINING PROTEIN-RELATED"/>
    <property type="match status" value="1"/>
</dbReference>
<sequence length="309" mass="34630">MYTFRKQTVAVIGATGQVGTPLTKNLLLLGHDVLVLTRSLNSEKISEFQALGARMVEVKDMMDVDLMATTLAGVETLICAVPGSKYIVTQAEPLWLDAAVKAGVKRFVPTEFGAHTRGLELGDGVIFDHKKALHQKIFESGLSWTFFYTGGIFDYFLPNLRFFRKITTFGDLDIPIYTHHINDIGAVAAMALTDDRTVNRCVQLDFNVLSQNEMLEQIEANFPDYDFEYEHFSSEFITEARNTAGDEVTAKKGAETDRERWGINYVIYVIGKLASFTDETLGTAELYPEYQVSMTPEQALADPDFVFEK</sequence>
<comment type="caution">
    <text evidence="4">The sequence shown here is derived from an EMBL/GenBank/DDBJ whole genome shotgun (WGS) entry which is preliminary data.</text>
</comment>
<dbReference type="Pfam" id="PF05368">
    <property type="entry name" value="NmrA"/>
    <property type="match status" value="1"/>
</dbReference>
<keyword evidence="2" id="KW-0560">Oxidoreductase</keyword>
<name>L8JDJ7_9GAMM</name>
<dbReference type="SUPFAM" id="SSF51735">
    <property type="entry name" value="NAD(P)-binding Rossmann-fold domains"/>
    <property type="match status" value="1"/>
</dbReference>
<evidence type="ECO:0000313" key="5">
    <source>
        <dbReference type="Proteomes" id="UP000011134"/>
    </source>
</evidence>
<dbReference type="InterPro" id="IPR036291">
    <property type="entry name" value="NAD(P)-bd_dom_sf"/>
</dbReference>
<dbReference type="InterPro" id="IPR008030">
    <property type="entry name" value="NmrA-like"/>
</dbReference>
<dbReference type="InterPro" id="IPR051609">
    <property type="entry name" value="NmrA/Isoflavone_reductase-like"/>
</dbReference>
<dbReference type="InterPro" id="IPR045312">
    <property type="entry name" value="PCBER-like"/>
</dbReference>